<feature type="transmembrane region" description="Helical" evidence="6">
    <location>
        <begin position="302"/>
        <end position="319"/>
    </location>
</feature>
<dbReference type="GO" id="GO:0042910">
    <property type="term" value="F:xenobiotic transmembrane transporter activity"/>
    <property type="evidence" value="ECO:0007669"/>
    <property type="project" value="InterPro"/>
</dbReference>
<feature type="transmembrane region" description="Helical" evidence="6">
    <location>
        <begin position="132"/>
        <end position="155"/>
    </location>
</feature>
<proteinExistence type="predicted"/>
<dbReference type="GO" id="GO:0015297">
    <property type="term" value="F:antiporter activity"/>
    <property type="evidence" value="ECO:0007669"/>
    <property type="project" value="InterPro"/>
</dbReference>
<feature type="transmembrane region" description="Helical" evidence="6">
    <location>
        <begin position="92"/>
        <end position="112"/>
    </location>
</feature>
<feature type="transmembrane region" description="Helical" evidence="6">
    <location>
        <begin position="208"/>
        <end position="228"/>
    </location>
</feature>
<reference evidence="7 8" key="1">
    <citation type="submission" date="2020-08" db="EMBL/GenBank/DDBJ databases">
        <title>Functional genomics of gut bacteria from endangered species of beetles.</title>
        <authorList>
            <person name="Carlos-Shanley C."/>
        </authorList>
    </citation>
    <scope>NUCLEOTIDE SEQUENCE [LARGE SCALE GENOMIC DNA]</scope>
    <source>
        <strain evidence="7 8">S00151</strain>
    </source>
</reference>
<dbReference type="PANTHER" id="PTHR30250:SF11">
    <property type="entry name" value="O-ANTIGEN TRANSPORTER-RELATED"/>
    <property type="match status" value="1"/>
</dbReference>
<evidence type="ECO:0000256" key="6">
    <source>
        <dbReference type="SAM" id="Phobius"/>
    </source>
</evidence>
<dbReference type="InterPro" id="IPR002528">
    <property type="entry name" value="MATE_fam"/>
</dbReference>
<dbReference type="AlphaFoldDB" id="A0A840K8L3"/>
<keyword evidence="8" id="KW-1185">Reference proteome</keyword>
<dbReference type="Pfam" id="PF01554">
    <property type="entry name" value="MatE"/>
    <property type="match status" value="1"/>
</dbReference>
<evidence type="ECO:0000313" key="7">
    <source>
        <dbReference type="EMBL" id="MBB4804745.1"/>
    </source>
</evidence>
<evidence type="ECO:0000256" key="2">
    <source>
        <dbReference type="ARBA" id="ARBA00022475"/>
    </source>
</evidence>
<dbReference type="InterPro" id="IPR050833">
    <property type="entry name" value="Poly_Biosynth_Transport"/>
</dbReference>
<sequence>MSFFQLFSRYLSIYQRITVASIFDNLFPKIAGLTAFVCFVYLGLTKEISLFVFASFFGLSLAGIFFYFLKFSKIPKKLNLIFIKDTSLRKEIFTYSFFVLLGAFGSMLALRIDNFMITELLGEKPNGIYSTIISIIGVLSIPMAGVFSIFTPMIAKLIDEENFSDLNKIFQKSSMFLFLVGCFLFVGMLSGLEYLFEIIKNGHELKANYQVFVIVGVATLFDIATGFNSQIIAMSKYYRFSVYTMLFLAIITVVLNIIFIKYFHLELLGIALATGISLLSYNIIKLLYIYSKFKVHPFSKNYVWIILTSVIAFFISYYIPEFENKYINLIYKPSVVLTVFLMFNFLFNFFPISQLRKGNLKTLLIGK</sequence>
<evidence type="ECO:0000313" key="8">
    <source>
        <dbReference type="Proteomes" id="UP000592180"/>
    </source>
</evidence>
<feature type="transmembrane region" description="Helical" evidence="6">
    <location>
        <begin position="269"/>
        <end position="290"/>
    </location>
</feature>
<evidence type="ECO:0000256" key="3">
    <source>
        <dbReference type="ARBA" id="ARBA00022692"/>
    </source>
</evidence>
<name>A0A840K8L3_9FLAO</name>
<keyword evidence="3 6" id="KW-0812">Transmembrane</keyword>
<evidence type="ECO:0000256" key="4">
    <source>
        <dbReference type="ARBA" id="ARBA00022989"/>
    </source>
</evidence>
<feature type="transmembrane region" description="Helical" evidence="6">
    <location>
        <begin position="331"/>
        <end position="350"/>
    </location>
</feature>
<comment type="subcellular location">
    <subcellularLocation>
        <location evidence="1">Cell membrane</location>
        <topology evidence="1">Multi-pass membrane protein</topology>
    </subcellularLocation>
</comment>
<keyword evidence="4 6" id="KW-1133">Transmembrane helix</keyword>
<dbReference type="PANTHER" id="PTHR30250">
    <property type="entry name" value="PST FAMILY PREDICTED COLANIC ACID TRANSPORTER"/>
    <property type="match status" value="1"/>
</dbReference>
<evidence type="ECO:0000256" key="1">
    <source>
        <dbReference type="ARBA" id="ARBA00004651"/>
    </source>
</evidence>
<feature type="transmembrane region" description="Helical" evidence="6">
    <location>
        <begin position="50"/>
        <end position="71"/>
    </location>
</feature>
<organism evidence="7 8">
    <name type="scientific">Chryseobacterium defluvii</name>
    <dbReference type="NCBI Taxonomy" id="160396"/>
    <lineage>
        <taxon>Bacteria</taxon>
        <taxon>Pseudomonadati</taxon>
        <taxon>Bacteroidota</taxon>
        <taxon>Flavobacteriia</taxon>
        <taxon>Flavobacteriales</taxon>
        <taxon>Weeksellaceae</taxon>
        <taxon>Chryseobacterium group</taxon>
        <taxon>Chryseobacterium</taxon>
    </lineage>
</organism>
<evidence type="ECO:0000256" key="5">
    <source>
        <dbReference type="ARBA" id="ARBA00023136"/>
    </source>
</evidence>
<dbReference type="Proteomes" id="UP000592180">
    <property type="component" value="Unassembled WGS sequence"/>
</dbReference>
<dbReference type="RefSeq" id="WP_228460882.1">
    <property type="nucleotide sequence ID" value="NZ_JACHLE010000001.1"/>
</dbReference>
<feature type="transmembrane region" description="Helical" evidence="6">
    <location>
        <begin position="240"/>
        <end position="263"/>
    </location>
</feature>
<dbReference type="EMBL" id="JACHLE010000001">
    <property type="protein sequence ID" value="MBB4804745.1"/>
    <property type="molecule type" value="Genomic_DNA"/>
</dbReference>
<gene>
    <name evidence="7" type="ORF">HNP38_000017</name>
</gene>
<feature type="transmembrane region" description="Helical" evidence="6">
    <location>
        <begin position="26"/>
        <end position="44"/>
    </location>
</feature>
<dbReference type="GO" id="GO:0005886">
    <property type="term" value="C:plasma membrane"/>
    <property type="evidence" value="ECO:0007669"/>
    <property type="project" value="UniProtKB-SubCell"/>
</dbReference>
<comment type="caution">
    <text evidence="7">The sequence shown here is derived from an EMBL/GenBank/DDBJ whole genome shotgun (WGS) entry which is preliminary data.</text>
</comment>
<protein>
    <submittedName>
        <fullName evidence="7">O-antigen/teichoic acid export membrane protein</fullName>
    </submittedName>
</protein>
<accession>A0A840K8L3</accession>
<keyword evidence="2" id="KW-1003">Cell membrane</keyword>
<keyword evidence="5 6" id="KW-0472">Membrane</keyword>
<feature type="transmembrane region" description="Helical" evidence="6">
    <location>
        <begin position="176"/>
        <end position="196"/>
    </location>
</feature>